<comment type="caution">
    <text evidence="1">The sequence shown here is derived from an EMBL/GenBank/DDBJ whole genome shotgun (WGS) entry which is preliminary data.</text>
</comment>
<evidence type="ECO:0000313" key="2">
    <source>
        <dbReference type="Proteomes" id="UP000810207"/>
    </source>
</evidence>
<sequence length="31" mass="3515">MTNMTKQTEAVILVKGGRAFRPDAERDLDHN</sequence>
<proteinExistence type="predicted"/>
<dbReference type="EMBL" id="JAGIKV010000012">
    <property type="protein sequence ID" value="MBP2246837.1"/>
    <property type="molecule type" value="Genomic_DNA"/>
</dbReference>
<gene>
    <name evidence="1" type="ORF">J2Z28_003488</name>
</gene>
<name>A0ABS4RVC4_PAEXY</name>
<keyword evidence="2" id="KW-1185">Reference proteome</keyword>
<accession>A0ABS4RVC4</accession>
<protein>
    <submittedName>
        <fullName evidence="1">Uncharacterized protein</fullName>
    </submittedName>
</protein>
<reference evidence="1 2" key="1">
    <citation type="submission" date="2021-03" db="EMBL/GenBank/DDBJ databases">
        <title>Genomic Encyclopedia of Type Strains, Phase IV (KMG-IV): sequencing the most valuable type-strain genomes for metagenomic binning, comparative biology and taxonomic classification.</title>
        <authorList>
            <person name="Goeker M."/>
        </authorList>
    </citation>
    <scope>NUCLEOTIDE SEQUENCE [LARGE SCALE GENOMIC DNA]</scope>
    <source>
        <strain evidence="1 2">DSM 21292</strain>
    </source>
</reference>
<evidence type="ECO:0000313" key="1">
    <source>
        <dbReference type="EMBL" id="MBP2246837.1"/>
    </source>
</evidence>
<organism evidence="1 2">
    <name type="scientific">Paenibacillus xylanexedens</name>
    <dbReference type="NCBI Taxonomy" id="528191"/>
    <lineage>
        <taxon>Bacteria</taxon>
        <taxon>Bacillati</taxon>
        <taxon>Bacillota</taxon>
        <taxon>Bacilli</taxon>
        <taxon>Bacillales</taxon>
        <taxon>Paenibacillaceae</taxon>
        <taxon>Paenibacillus</taxon>
    </lineage>
</organism>
<dbReference type="Proteomes" id="UP000810207">
    <property type="component" value="Unassembled WGS sequence"/>
</dbReference>